<dbReference type="Gene3D" id="1.10.287.1260">
    <property type="match status" value="1"/>
</dbReference>
<evidence type="ECO:0000256" key="7">
    <source>
        <dbReference type="SAM" id="Phobius"/>
    </source>
</evidence>
<accession>A0ABW4L4W7</accession>
<reference evidence="12" key="1">
    <citation type="journal article" date="2019" name="Int. J. Syst. Evol. Microbiol.">
        <title>The Global Catalogue of Microorganisms (GCM) 10K type strain sequencing project: providing services to taxonomists for standard genome sequencing and annotation.</title>
        <authorList>
            <consortium name="The Broad Institute Genomics Platform"/>
            <consortium name="The Broad Institute Genome Sequencing Center for Infectious Disease"/>
            <person name="Wu L."/>
            <person name="Ma J."/>
        </authorList>
    </citation>
    <scope>NUCLEOTIDE SEQUENCE [LARGE SCALE GENOMIC DNA]</scope>
    <source>
        <strain evidence="12">JCM 17130</strain>
    </source>
</reference>
<feature type="domain" description="Mechanosensitive ion channel MscS" evidence="8">
    <location>
        <begin position="142"/>
        <end position="205"/>
    </location>
</feature>
<keyword evidence="4 7" id="KW-0812">Transmembrane</keyword>
<dbReference type="SUPFAM" id="SSF82861">
    <property type="entry name" value="Mechanosensitive channel protein MscS (YggB), transmembrane region"/>
    <property type="match status" value="1"/>
</dbReference>
<evidence type="ECO:0000259" key="8">
    <source>
        <dbReference type="Pfam" id="PF00924"/>
    </source>
</evidence>
<dbReference type="RefSeq" id="WP_388007275.1">
    <property type="nucleotide sequence ID" value="NZ_JBHUEE010000006.1"/>
</dbReference>
<keyword evidence="12" id="KW-1185">Reference proteome</keyword>
<feature type="transmembrane region" description="Helical" evidence="7">
    <location>
        <begin position="92"/>
        <end position="115"/>
    </location>
</feature>
<sequence>MSGIFAQAGPLADWFSTRAGDLLSGLINVVVIILVALVLRAVLGRVIMRVVDKIVHSQRKLGQARATAGRLVTKQVDDNDVRQKRQEQRAQTIGSVLRSIASFVIFGMAFLMILGEFGINLGPVIASAGVLGLAIGFGAQSLVQDFLSGIFLMSEDQFGVGDVVDVGDAVGTVESMTMRITKIRDLDGNLWYVRNGEILRVCNMNQDWANAVIEIPLDYSVDIPRAKEVMEQGLADFAADPEFAPELLDQPMVAGVTAIGNGAVTMRVMIKTKPGSQFGIGRAARARLKERLDREGLKVALPVFPAAGSGATASG</sequence>
<dbReference type="SUPFAM" id="SSF82689">
    <property type="entry name" value="Mechanosensitive channel protein MscS (YggB), C-terminal domain"/>
    <property type="match status" value="1"/>
</dbReference>
<evidence type="ECO:0000256" key="5">
    <source>
        <dbReference type="ARBA" id="ARBA00022989"/>
    </source>
</evidence>
<keyword evidence="5 7" id="KW-1133">Transmembrane helix</keyword>
<evidence type="ECO:0000259" key="9">
    <source>
        <dbReference type="Pfam" id="PF21082"/>
    </source>
</evidence>
<dbReference type="Pfam" id="PF00924">
    <property type="entry name" value="MS_channel_2nd"/>
    <property type="match status" value="1"/>
</dbReference>
<comment type="caution">
    <text evidence="11">The sequence shown here is derived from an EMBL/GenBank/DDBJ whole genome shotgun (WGS) entry which is preliminary data.</text>
</comment>
<dbReference type="PANTHER" id="PTHR30460">
    <property type="entry name" value="MODERATE CONDUCTANCE MECHANOSENSITIVE CHANNEL YBIO"/>
    <property type="match status" value="1"/>
</dbReference>
<evidence type="ECO:0000313" key="11">
    <source>
        <dbReference type="EMBL" id="MFD1718623.1"/>
    </source>
</evidence>
<evidence type="ECO:0000256" key="6">
    <source>
        <dbReference type="ARBA" id="ARBA00023136"/>
    </source>
</evidence>
<dbReference type="InterPro" id="IPR010920">
    <property type="entry name" value="LSM_dom_sf"/>
</dbReference>
<feature type="transmembrane region" description="Helical" evidence="7">
    <location>
        <begin position="22"/>
        <end position="43"/>
    </location>
</feature>
<dbReference type="SUPFAM" id="SSF50182">
    <property type="entry name" value="Sm-like ribonucleoproteins"/>
    <property type="match status" value="1"/>
</dbReference>
<comment type="similarity">
    <text evidence="2">Belongs to the MscS (TC 1.A.23) family.</text>
</comment>
<evidence type="ECO:0000256" key="3">
    <source>
        <dbReference type="ARBA" id="ARBA00022475"/>
    </source>
</evidence>
<comment type="subcellular location">
    <subcellularLocation>
        <location evidence="1">Cell membrane</location>
        <topology evidence="1">Multi-pass membrane protein</topology>
    </subcellularLocation>
</comment>
<gene>
    <name evidence="11" type="ORF">ACFSE6_12315</name>
</gene>
<dbReference type="Gene3D" id="3.30.70.100">
    <property type="match status" value="1"/>
</dbReference>
<dbReference type="Gene3D" id="2.30.30.60">
    <property type="match status" value="1"/>
</dbReference>
<keyword evidence="3" id="KW-1003">Cell membrane</keyword>
<feature type="domain" description="Mechanosensitive ion channel MscS C-terminal" evidence="9">
    <location>
        <begin position="212"/>
        <end position="298"/>
    </location>
</feature>
<dbReference type="Pfam" id="PF21088">
    <property type="entry name" value="MS_channel_1st"/>
    <property type="match status" value="1"/>
</dbReference>
<evidence type="ECO:0000256" key="2">
    <source>
        <dbReference type="ARBA" id="ARBA00008017"/>
    </source>
</evidence>
<dbReference type="InterPro" id="IPR049142">
    <property type="entry name" value="MS_channel_1st"/>
</dbReference>
<evidence type="ECO:0000256" key="1">
    <source>
        <dbReference type="ARBA" id="ARBA00004651"/>
    </source>
</evidence>
<dbReference type="InterPro" id="IPR011014">
    <property type="entry name" value="MscS_channel_TM-2"/>
</dbReference>
<name>A0ABW4L4W7_9MICO</name>
<dbReference type="EMBL" id="JBHUEE010000006">
    <property type="protein sequence ID" value="MFD1718623.1"/>
    <property type="molecule type" value="Genomic_DNA"/>
</dbReference>
<dbReference type="InterPro" id="IPR023408">
    <property type="entry name" value="MscS_beta-dom_sf"/>
</dbReference>
<evidence type="ECO:0000259" key="10">
    <source>
        <dbReference type="Pfam" id="PF21088"/>
    </source>
</evidence>
<dbReference type="Proteomes" id="UP001597277">
    <property type="component" value="Unassembled WGS sequence"/>
</dbReference>
<dbReference type="InterPro" id="IPR006685">
    <property type="entry name" value="MscS_channel_2nd"/>
</dbReference>
<dbReference type="InterPro" id="IPR045276">
    <property type="entry name" value="YbiO_bact"/>
</dbReference>
<feature type="transmembrane region" description="Helical" evidence="7">
    <location>
        <begin position="121"/>
        <end position="143"/>
    </location>
</feature>
<feature type="domain" description="Mechanosensitive ion channel transmembrane helices 2/3" evidence="10">
    <location>
        <begin position="100"/>
        <end position="140"/>
    </location>
</feature>
<dbReference type="InterPro" id="IPR011066">
    <property type="entry name" value="MscS_channel_C_sf"/>
</dbReference>
<keyword evidence="6 7" id="KW-0472">Membrane</keyword>
<evidence type="ECO:0000313" key="12">
    <source>
        <dbReference type="Proteomes" id="UP001597277"/>
    </source>
</evidence>
<evidence type="ECO:0000256" key="4">
    <source>
        <dbReference type="ARBA" id="ARBA00022692"/>
    </source>
</evidence>
<organism evidence="11 12">
    <name type="scientific">Georgenia deserti</name>
    <dbReference type="NCBI Taxonomy" id="2093781"/>
    <lineage>
        <taxon>Bacteria</taxon>
        <taxon>Bacillati</taxon>
        <taxon>Actinomycetota</taxon>
        <taxon>Actinomycetes</taxon>
        <taxon>Micrococcales</taxon>
        <taxon>Bogoriellaceae</taxon>
        <taxon>Georgenia</taxon>
    </lineage>
</organism>
<dbReference type="PANTHER" id="PTHR30460:SF0">
    <property type="entry name" value="MODERATE CONDUCTANCE MECHANOSENSITIVE CHANNEL YBIO"/>
    <property type="match status" value="1"/>
</dbReference>
<proteinExistence type="inferred from homology"/>
<protein>
    <submittedName>
        <fullName evidence="11">Mechanosensitive ion channel family protein</fullName>
    </submittedName>
</protein>
<dbReference type="InterPro" id="IPR049278">
    <property type="entry name" value="MS_channel_C"/>
</dbReference>
<dbReference type="Pfam" id="PF21082">
    <property type="entry name" value="MS_channel_3rd"/>
    <property type="match status" value="1"/>
</dbReference>